<evidence type="ECO:0000256" key="2">
    <source>
        <dbReference type="ARBA" id="ARBA00009931"/>
    </source>
</evidence>
<evidence type="ECO:0000256" key="1">
    <source>
        <dbReference type="ARBA" id="ARBA00004606"/>
    </source>
</evidence>
<evidence type="ECO:0000256" key="13">
    <source>
        <dbReference type="RuleBase" id="RU363034"/>
    </source>
</evidence>
<feature type="disulfide bond" evidence="12">
    <location>
        <begin position="625"/>
        <end position="637"/>
    </location>
</feature>
<dbReference type="InterPro" id="IPR002172">
    <property type="entry name" value="LDrepeatLR_classA_rpt"/>
</dbReference>
<dbReference type="CDD" id="cd06263">
    <property type="entry name" value="MAM"/>
    <property type="match status" value="1"/>
</dbReference>
<keyword evidence="8" id="KW-0735">Signal-anchor</keyword>
<reference evidence="21" key="1">
    <citation type="submission" date="2025-08" db="UniProtKB">
        <authorList>
            <consortium name="RefSeq"/>
        </authorList>
    </citation>
    <scope>IDENTIFICATION</scope>
</reference>
<feature type="domain" description="CUB" evidence="16">
    <location>
        <begin position="506"/>
        <end position="616"/>
    </location>
</feature>
<feature type="disulfide bond" evidence="12">
    <location>
        <begin position="644"/>
        <end position="659"/>
    </location>
</feature>
<dbReference type="Proteomes" id="UP000504632">
    <property type="component" value="Chromosome 2"/>
</dbReference>
<dbReference type="Pfam" id="PF00431">
    <property type="entry name" value="CUB"/>
    <property type="match status" value="2"/>
</dbReference>
<dbReference type="GO" id="GO:0006508">
    <property type="term" value="P:proteolysis"/>
    <property type="evidence" value="ECO:0007669"/>
    <property type="project" value="UniProtKB-KW"/>
</dbReference>
<dbReference type="GO" id="GO:0009566">
    <property type="term" value="P:fertilization"/>
    <property type="evidence" value="ECO:0007669"/>
    <property type="project" value="UniProtKB-ARBA"/>
</dbReference>
<gene>
    <name evidence="21" type="primary">tmprss15</name>
</gene>
<dbReference type="InterPro" id="IPR033116">
    <property type="entry name" value="TRYPSIN_SER"/>
</dbReference>
<keyword evidence="10 15" id="KW-0472">Membrane</keyword>
<feature type="domain" description="CUB" evidence="16">
    <location>
        <begin position="206"/>
        <end position="315"/>
    </location>
</feature>
<feature type="domain" description="SEA" evidence="17">
    <location>
        <begin position="51"/>
        <end position="166"/>
    </location>
</feature>
<dbReference type="Gene3D" id="4.10.400.10">
    <property type="entry name" value="Low-density Lipoprotein Receptor"/>
    <property type="match status" value="2"/>
</dbReference>
<keyword evidence="9 15" id="KW-1133">Transmembrane helix</keyword>
<proteinExistence type="inferred from homology"/>
<dbReference type="CTD" id="5651"/>
<dbReference type="PROSITE" id="PS50060">
    <property type="entry name" value="MAM_2"/>
    <property type="match status" value="1"/>
</dbReference>
<dbReference type="InterPro" id="IPR000082">
    <property type="entry name" value="SEA_dom"/>
</dbReference>
<dbReference type="PROSITE" id="PS00135">
    <property type="entry name" value="TRYPSIN_SER"/>
    <property type="match status" value="1"/>
</dbReference>
<dbReference type="InterPro" id="IPR018114">
    <property type="entry name" value="TRYPSIN_HIS"/>
</dbReference>
<evidence type="ECO:0000256" key="15">
    <source>
        <dbReference type="SAM" id="Phobius"/>
    </source>
</evidence>
<dbReference type="PROSITE" id="PS00134">
    <property type="entry name" value="TRYPSIN_HIS"/>
    <property type="match status" value="1"/>
</dbReference>
<dbReference type="GO" id="GO:0016020">
    <property type="term" value="C:membrane"/>
    <property type="evidence" value="ECO:0007669"/>
    <property type="project" value="UniProtKB-SubCell"/>
</dbReference>
<dbReference type="SUPFAM" id="SSF49854">
    <property type="entry name" value="Spermadhesin, CUB domain"/>
    <property type="match status" value="2"/>
</dbReference>
<accession>A0A6J2UP95</accession>
<dbReference type="PROSITE" id="PS50068">
    <property type="entry name" value="LDLRA_2"/>
    <property type="match status" value="2"/>
</dbReference>
<dbReference type="PROSITE" id="PS50024">
    <property type="entry name" value="SEA"/>
    <property type="match status" value="1"/>
</dbReference>
<dbReference type="SUPFAM" id="SSF82671">
    <property type="entry name" value="SEA domain"/>
    <property type="match status" value="1"/>
</dbReference>
<evidence type="ECO:0000256" key="12">
    <source>
        <dbReference type="PROSITE-ProRule" id="PRU00124"/>
    </source>
</evidence>
<dbReference type="AlphaFoldDB" id="A0A6J2UP95"/>
<evidence type="ECO:0000259" key="17">
    <source>
        <dbReference type="PROSITE" id="PS50024"/>
    </source>
</evidence>
<dbReference type="Gene3D" id="2.60.120.200">
    <property type="match status" value="1"/>
</dbReference>
<dbReference type="SMART" id="SM00192">
    <property type="entry name" value="LDLa"/>
    <property type="match status" value="2"/>
</dbReference>
<dbReference type="CDD" id="cd00190">
    <property type="entry name" value="Tryp_SPc"/>
    <property type="match status" value="1"/>
</dbReference>
<evidence type="ECO:0000313" key="20">
    <source>
        <dbReference type="Proteomes" id="UP000504632"/>
    </source>
</evidence>
<keyword evidence="5" id="KW-0677">Repeat</keyword>
<dbReference type="SUPFAM" id="SSF50494">
    <property type="entry name" value="Trypsin-like serine proteases"/>
    <property type="match status" value="1"/>
</dbReference>
<dbReference type="Gene3D" id="2.40.10.10">
    <property type="entry name" value="Trypsin-like serine proteases"/>
    <property type="match status" value="2"/>
</dbReference>
<dbReference type="RefSeq" id="XP_030621097.1">
    <property type="nucleotide sequence ID" value="XM_030765237.1"/>
</dbReference>
<keyword evidence="7 13" id="KW-0720">Serine protease</keyword>
<comment type="caution">
    <text evidence="12">Lacks conserved residue(s) required for the propagation of feature annotation.</text>
</comment>
<dbReference type="PANTHER" id="PTHR24252:SF16">
    <property type="entry name" value="TRANSMEMBRANE SERINE PROTEASE 15"/>
    <property type="match status" value="1"/>
</dbReference>
<dbReference type="InterPro" id="IPR035914">
    <property type="entry name" value="Sperma_CUB_dom_sf"/>
</dbReference>
<dbReference type="InterPro" id="IPR000859">
    <property type="entry name" value="CUB_dom"/>
</dbReference>
<evidence type="ECO:0000256" key="11">
    <source>
        <dbReference type="ARBA" id="ARBA00023157"/>
    </source>
</evidence>
<feature type="compositionally biased region" description="Basic and acidic residues" evidence="14">
    <location>
        <begin position="775"/>
        <end position="791"/>
    </location>
</feature>
<comment type="similarity">
    <text evidence="2">Belongs to the DMBT1 family.</text>
</comment>
<dbReference type="Pfam" id="PF00629">
    <property type="entry name" value="MAM"/>
    <property type="match status" value="1"/>
</dbReference>
<dbReference type="SMART" id="SM00020">
    <property type="entry name" value="Tryp_SPc"/>
    <property type="match status" value="1"/>
</dbReference>
<keyword evidence="20" id="KW-1185">Reference proteome</keyword>
<dbReference type="CDD" id="cd00112">
    <property type="entry name" value="LDLa"/>
    <property type="match status" value="2"/>
</dbReference>
<evidence type="ECO:0000259" key="16">
    <source>
        <dbReference type="PROSITE" id="PS01180"/>
    </source>
</evidence>
<dbReference type="InterPro" id="IPR013320">
    <property type="entry name" value="ConA-like_dom_sf"/>
</dbReference>
<dbReference type="FunCoup" id="A0A6J2UP95">
    <property type="interactions" value="1015"/>
</dbReference>
<dbReference type="Gene3D" id="2.60.120.290">
    <property type="entry name" value="Spermadhesin, CUB domain"/>
    <property type="match status" value="2"/>
</dbReference>
<dbReference type="InterPro" id="IPR000998">
    <property type="entry name" value="MAM_dom"/>
</dbReference>
<dbReference type="InterPro" id="IPR023415">
    <property type="entry name" value="LDLR_class-A_CS"/>
</dbReference>
<dbReference type="OrthoDB" id="425190at2759"/>
<keyword evidence="3 13" id="KW-0645">Protease</keyword>
<dbReference type="Gene3D" id="3.30.70.960">
    <property type="entry name" value="SEA domain"/>
    <property type="match status" value="1"/>
</dbReference>
<evidence type="ECO:0000256" key="10">
    <source>
        <dbReference type="ARBA" id="ARBA00023136"/>
    </source>
</evidence>
<feature type="region of interest" description="Disordered" evidence="14">
    <location>
        <begin position="769"/>
        <end position="799"/>
    </location>
</feature>
<dbReference type="PRINTS" id="PR00722">
    <property type="entry name" value="CHYMOTRYPSIN"/>
</dbReference>
<sequence length="1033" mass="114315">MLKCDRCQRFSPLEVLLSTLVLILALMCISLIIVSWFTLEAVANEDMPDSTDSVLNGQLLIVNGAVFTDDLRNRSSVQFKALAFDTEGQITKAFEESSLKQQFRKCHIQDFSNGSIFVNFDLHFHQIVDPEKVQAQLVAGLQSIGNGAQGGLVIDLDSIQVSVMCPDGQKACADGKTCIPLADFCDGIFTCVDGSDESEILCATQCDGQYLLLGPVGSFHSENFPLPYESDTQCRWAIRVQTGLAIRIEFQSFHTEEDTDTLKLYEGTGPQKILTYELSGISSGFIRLFTHEATVEFSSDFINNLQGFNATYEAENISHISDEQKVNCSFEKGWCFWRQELEDAGDWVRSHGSTFPPFTGPSFDHTLGNQSGFYIVTPGRPGNREKIFRVYSLPLASLNEPVCLRFWYHMFGEDVRRLRVLAEQGSVVTVIFQKEGNYGDQWNYGQVMLTSTAEMTVIFEAQKTLGMLNDIALDDISLTCGPCGEAPPDPTLVPQPTTPPPVPSDCGGPFDLWEPNSTFSSPNYPHGYGAKLTCLWTLHANKGLNIQLHFQDFDLEATYDIVEVRDGTGLHSELLGVFTGEQAFPDLYSKTSLMTVMLFTDSSGGGRGFHANFTTGAGLGEHEPCPVWQYQCLSGDCVHSESICDRVMDCPDSSDERDCVHMVSVNGSDRLRLQVKSSLYTACAENWSPNLTTFLCRYLGYKAGNASSVAIAEEDYPVSIVELTANGTLLVKPSEKCPREKVVSLHCDNQPCGKRKVALKRGQDTYAYGQAEKQTAGERGAERGESPEKKTTGRVVGGSNAEEGAWPWMVSLHWRGRHVCGASLIDREWLVTAAHCVYGKNVHLSNWAAMLGLHSQFGSDFPNRQIHQVDKIIINKLYNRRTKDADIALIRLHTQANLTDYIQPICLPQPSQMFEAGRRCVISGWGREAEQGSVADVLQEAVVPLLNRTQCQDWLPDYTITKQMLCAGYMEGGVDSCQGDSGGPLMCEQDDGWVLAGVTSFGVGCGRPQRPGVYALVSKFTDWVVETRRLFWS</sequence>
<dbReference type="Pfam" id="PF00057">
    <property type="entry name" value="Ldl_recept_a"/>
    <property type="match status" value="1"/>
</dbReference>
<evidence type="ECO:0000256" key="8">
    <source>
        <dbReference type="ARBA" id="ARBA00022968"/>
    </source>
</evidence>
<dbReference type="Pfam" id="PF01390">
    <property type="entry name" value="SEA"/>
    <property type="match status" value="1"/>
</dbReference>
<evidence type="ECO:0000256" key="14">
    <source>
        <dbReference type="SAM" id="MobiDB-lite"/>
    </source>
</evidence>
<dbReference type="Pfam" id="PF15494">
    <property type="entry name" value="SRCR_2"/>
    <property type="match status" value="1"/>
</dbReference>
<evidence type="ECO:0000256" key="4">
    <source>
        <dbReference type="ARBA" id="ARBA00022692"/>
    </source>
</evidence>
<dbReference type="FunFam" id="2.60.120.290:FF:000005">
    <property type="entry name" value="Procollagen C-endopeptidase enhancer 1"/>
    <property type="match status" value="1"/>
</dbReference>
<dbReference type="PROSITE" id="PS01180">
    <property type="entry name" value="CUB"/>
    <property type="match status" value="2"/>
</dbReference>
<feature type="disulfide bond" evidence="12">
    <location>
        <begin position="632"/>
        <end position="650"/>
    </location>
</feature>
<feature type="transmembrane region" description="Helical" evidence="15">
    <location>
        <begin position="12"/>
        <end position="37"/>
    </location>
</feature>
<dbReference type="InterPro" id="IPR001190">
    <property type="entry name" value="SRCR"/>
</dbReference>
<dbReference type="FunFam" id="2.40.10.10:FF:000003">
    <property type="entry name" value="Transmembrane serine protease 3"/>
    <property type="match status" value="1"/>
</dbReference>
<dbReference type="SUPFAM" id="SSF49899">
    <property type="entry name" value="Concanavalin A-like lectins/glucanases"/>
    <property type="match status" value="1"/>
</dbReference>
<dbReference type="InterPro" id="IPR001314">
    <property type="entry name" value="Peptidase_S1A"/>
</dbReference>
<evidence type="ECO:0000256" key="5">
    <source>
        <dbReference type="ARBA" id="ARBA00022737"/>
    </source>
</evidence>
<evidence type="ECO:0000256" key="6">
    <source>
        <dbReference type="ARBA" id="ARBA00022801"/>
    </source>
</evidence>
<dbReference type="GO" id="GO:0004252">
    <property type="term" value="F:serine-type endopeptidase activity"/>
    <property type="evidence" value="ECO:0007669"/>
    <property type="project" value="InterPro"/>
</dbReference>
<dbReference type="FunFam" id="2.60.120.200:FF:000128">
    <property type="entry name" value="enteropeptidase isoform X2"/>
    <property type="match status" value="1"/>
</dbReference>
<dbReference type="InterPro" id="IPR036364">
    <property type="entry name" value="SEA_dom_sf"/>
</dbReference>
<feature type="domain" description="Peptidase S1" evidence="19">
    <location>
        <begin position="795"/>
        <end position="1029"/>
    </location>
</feature>
<dbReference type="InParanoid" id="A0A6J2UP95"/>
<dbReference type="SMART" id="SM00137">
    <property type="entry name" value="MAM"/>
    <property type="match status" value="1"/>
</dbReference>
<keyword evidence="6 13" id="KW-0378">Hydrolase</keyword>
<evidence type="ECO:0000256" key="3">
    <source>
        <dbReference type="ARBA" id="ARBA00022670"/>
    </source>
</evidence>
<evidence type="ECO:0000259" key="19">
    <source>
        <dbReference type="PROSITE" id="PS50240"/>
    </source>
</evidence>
<dbReference type="InterPro" id="IPR043504">
    <property type="entry name" value="Peptidase_S1_PA_chymotrypsin"/>
</dbReference>
<comment type="subcellular location">
    <subcellularLocation>
        <location evidence="1">Membrane</location>
        <topology evidence="1">Single-pass type II membrane protein</topology>
    </subcellularLocation>
</comment>
<protein>
    <submittedName>
        <fullName evidence="21">Enteropeptidase</fullName>
    </submittedName>
</protein>
<dbReference type="GeneID" id="115804733"/>
<evidence type="ECO:0000259" key="18">
    <source>
        <dbReference type="PROSITE" id="PS50060"/>
    </source>
</evidence>
<organism evidence="20 21">
    <name type="scientific">Chanos chanos</name>
    <name type="common">Milkfish</name>
    <name type="synonym">Mugil chanos</name>
    <dbReference type="NCBI Taxonomy" id="29144"/>
    <lineage>
        <taxon>Eukaryota</taxon>
        <taxon>Metazoa</taxon>
        <taxon>Chordata</taxon>
        <taxon>Craniata</taxon>
        <taxon>Vertebrata</taxon>
        <taxon>Euteleostomi</taxon>
        <taxon>Actinopterygii</taxon>
        <taxon>Neopterygii</taxon>
        <taxon>Teleostei</taxon>
        <taxon>Ostariophysi</taxon>
        <taxon>Gonorynchiformes</taxon>
        <taxon>Chanidae</taxon>
        <taxon>Chanos</taxon>
    </lineage>
</organism>
<evidence type="ECO:0000313" key="21">
    <source>
        <dbReference type="RefSeq" id="XP_030621097.1"/>
    </source>
</evidence>
<dbReference type="PANTHER" id="PTHR24252">
    <property type="entry name" value="ACROSIN-RELATED"/>
    <property type="match status" value="1"/>
</dbReference>
<feature type="domain" description="MAM" evidence="18">
    <location>
        <begin position="326"/>
        <end position="485"/>
    </location>
</feature>
<name>A0A6J2UP95_CHACN</name>
<dbReference type="InterPro" id="IPR001254">
    <property type="entry name" value="Trypsin_dom"/>
</dbReference>
<evidence type="ECO:0000256" key="7">
    <source>
        <dbReference type="ARBA" id="ARBA00022825"/>
    </source>
</evidence>
<dbReference type="PROSITE" id="PS50240">
    <property type="entry name" value="TRYPSIN_DOM"/>
    <property type="match status" value="1"/>
</dbReference>
<dbReference type="PROSITE" id="PS01209">
    <property type="entry name" value="LDLRA_1"/>
    <property type="match status" value="2"/>
</dbReference>
<dbReference type="Pfam" id="PF00089">
    <property type="entry name" value="Trypsin"/>
    <property type="match status" value="1"/>
</dbReference>
<dbReference type="CDD" id="cd00041">
    <property type="entry name" value="CUB"/>
    <property type="match status" value="2"/>
</dbReference>
<dbReference type="SUPFAM" id="SSF57424">
    <property type="entry name" value="LDL receptor-like module"/>
    <property type="match status" value="2"/>
</dbReference>
<dbReference type="SMART" id="SM00202">
    <property type="entry name" value="SR"/>
    <property type="match status" value="1"/>
</dbReference>
<evidence type="ECO:0000256" key="9">
    <source>
        <dbReference type="ARBA" id="ARBA00022989"/>
    </source>
</evidence>
<keyword evidence="11 12" id="KW-1015">Disulfide bond</keyword>
<dbReference type="InterPro" id="IPR036055">
    <property type="entry name" value="LDL_receptor-like_sf"/>
</dbReference>
<dbReference type="InterPro" id="IPR009003">
    <property type="entry name" value="Peptidase_S1_PA"/>
</dbReference>
<dbReference type="SMART" id="SM00200">
    <property type="entry name" value="SEA"/>
    <property type="match status" value="1"/>
</dbReference>
<dbReference type="SMART" id="SM00042">
    <property type="entry name" value="CUB"/>
    <property type="match status" value="2"/>
</dbReference>
<keyword evidence="4 15" id="KW-0812">Transmembrane</keyword>